<accession>A0A183AUL6</accession>
<dbReference type="WBParaSite" id="ECPE_0001068301-mRNA-1">
    <property type="protein sequence ID" value="ECPE_0001068301-mRNA-1"/>
    <property type="gene ID" value="ECPE_0001068301"/>
</dbReference>
<dbReference type="Gene3D" id="1.20.58.60">
    <property type="match status" value="1"/>
</dbReference>
<dbReference type="AlphaFoldDB" id="A0A183AUL6"/>
<evidence type="ECO:0000313" key="3">
    <source>
        <dbReference type="WBParaSite" id="ECPE_0001068301-mRNA-1"/>
    </source>
</evidence>
<name>A0A183AUL6_9TREM</name>
<feature type="compositionally biased region" description="Basic and acidic residues" evidence="2">
    <location>
        <begin position="1"/>
        <end position="20"/>
    </location>
</feature>
<protein>
    <submittedName>
        <fullName evidence="3">Mediator complex subunit 17</fullName>
    </submittedName>
</protein>
<evidence type="ECO:0000256" key="2">
    <source>
        <dbReference type="SAM" id="MobiDB-lite"/>
    </source>
</evidence>
<organism evidence="3">
    <name type="scientific">Echinostoma caproni</name>
    <dbReference type="NCBI Taxonomy" id="27848"/>
    <lineage>
        <taxon>Eukaryota</taxon>
        <taxon>Metazoa</taxon>
        <taxon>Spiralia</taxon>
        <taxon>Lophotrochozoa</taxon>
        <taxon>Platyhelminthes</taxon>
        <taxon>Trematoda</taxon>
        <taxon>Digenea</taxon>
        <taxon>Plagiorchiida</taxon>
        <taxon>Echinostomata</taxon>
        <taxon>Echinostomatoidea</taxon>
        <taxon>Echinostomatidae</taxon>
        <taxon>Echinostoma</taxon>
    </lineage>
</organism>
<evidence type="ECO:0000256" key="1">
    <source>
        <dbReference type="SAM" id="Coils"/>
    </source>
</evidence>
<reference evidence="3" key="1">
    <citation type="submission" date="2016-06" db="UniProtKB">
        <authorList>
            <consortium name="WormBaseParasite"/>
        </authorList>
    </citation>
    <scope>IDENTIFICATION</scope>
</reference>
<feature type="coiled-coil region" evidence="1">
    <location>
        <begin position="324"/>
        <end position="351"/>
    </location>
</feature>
<sequence length="403" mass="44919">LSEAEQKDSDADELRKEKPENLPPNLARNVRELTERIAHMRTRIQRRTCWLRDVEDLIILFRQEAQDTERWMTSINFKLISPTGQQGGALDTTPRTLTGALPSSGMEAVTKFTSHEVLLKEIGAEGKKHITRVHDLAHELVHSALNDNATGLDGSRCPQLGTCDVTGCDLREVPFNPQTIATLHYLVQPNARPLGLIALDSVQRAHELELNHANLHATAMAIQSRVEEQRSRWKAYVRLLHSIALALAMDLPQWWSKQYGDQPRSGTAGAAAASAPVNSCPFQLRADLNRSDYSLPYLSGQLEHLALTATDQTPAPKANSLAEVDQLLESNTAMETQLNAYRKELAKYSRNETGRLVGFDEQPIDVRGSMGSPTHMEQMPVDQLYQRVNAAIERESRKVSGLL</sequence>
<keyword evidence="1" id="KW-0175">Coiled coil</keyword>
<feature type="region of interest" description="Disordered" evidence="2">
    <location>
        <begin position="1"/>
        <end position="24"/>
    </location>
</feature>
<proteinExistence type="predicted"/>